<dbReference type="Gene3D" id="2.40.30.200">
    <property type="match status" value="1"/>
</dbReference>
<reference evidence="2 3" key="1">
    <citation type="journal article" date="2018" name="Vet. Microbiol.">
        <title>Characterisation of Staphylococcus felis isolated from cats using whole genome sequencing.</title>
        <authorList>
            <person name="Worthing K."/>
            <person name="Pang S."/>
            <person name="Trott D.J."/>
            <person name="Abraham S."/>
            <person name="Coombs G.W."/>
            <person name="Jordan D."/>
            <person name="McIntyre L."/>
            <person name="Davies M.R."/>
            <person name="Norris J."/>
        </authorList>
    </citation>
    <scope>NUCLEOTIDE SEQUENCE [LARGE SCALE GENOMIC DNA]</scope>
    <source>
        <strain evidence="2 3">F25</strain>
    </source>
</reference>
<dbReference type="InterPro" id="IPR006520">
    <property type="entry name" value="Dit_BPSPP_N"/>
</dbReference>
<dbReference type="Pfam" id="PF05709">
    <property type="entry name" value="Sipho_tail"/>
    <property type="match status" value="1"/>
</dbReference>
<proteinExistence type="predicted"/>
<protein>
    <recommendedName>
        <fullName evidence="1">Siphovirus-type tail component RIFT-related domain-containing protein</fullName>
    </recommendedName>
</protein>
<sequence>MEVVLRLGNFSFNGKTSPYVNYMDYKTHYGLERDVQYSEVVGRPGGVLSRVKENVRVIETNLIIDAYDTGRKLEDVADDIVSWLSTNEPAPLIFDREPDKVYYAILNESLDPTYFVSFSKVSVKFLCIDPFKYSRDESKNPIIEDSVTLATNGNAEYKPRLELTALKDTPYLAIGTSNNDFLAFGDPFVPNQSTTSKNPRILLDPMNTLSGWQHQTTGEILANNWTGGKVSGSMTTNSNYTAFRAKDYGAETGWRGPLVKKSLTKTVADFKITCSLKIFDIDEGIGKGFYHFYDEAGKVVCALGLVDDEKDGRAVKAVIQVFNDYGEAKTLLNYRGDNGTAYKNLEIYIQLERFNNKFTIKTWNYYIDKNGKRQQRSRLKEDIRQVFTDNGRVYQRPIRQVSAYIASHSSFPTSVVYMTRIEVLELISQQGTDYFIKKGDNVIVDFEDQVITVNDEIRNDKKDFFSSYFDIKNNPQELVVLPNNTFSGYAIWRDKWQ</sequence>
<feature type="domain" description="Siphovirus-type tail component RIFT-related" evidence="1">
    <location>
        <begin position="36"/>
        <end position="127"/>
    </location>
</feature>
<comment type="caution">
    <text evidence="2">The sequence shown here is derived from an EMBL/GenBank/DDBJ whole genome shotgun (WGS) entry which is preliminary data.</text>
</comment>
<organism evidence="2 3">
    <name type="scientific">Staphylococcus felis</name>
    <dbReference type="NCBI Taxonomy" id="46127"/>
    <lineage>
        <taxon>Bacteria</taxon>
        <taxon>Bacillati</taxon>
        <taxon>Bacillota</taxon>
        <taxon>Bacilli</taxon>
        <taxon>Bacillales</taxon>
        <taxon>Staphylococcaceae</taxon>
        <taxon>Staphylococcus</taxon>
    </lineage>
</organism>
<dbReference type="NCBIfam" id="TIGR01633">
    <property type="entry name" value="phi3626_gp14_N"/>
    <property type="match status" value="1"/>
</dbReference>
<gene>
    <name evidence="2" type="ORF">DOS76_05795</name>
</gene>
<evidence type="ECO:0000259" key="1">
    <source>
        <dbReference type="Pfam" id="PF05709"/>
    </source>
</evidence>
<accession>A0AAX1RVG1</accession>
<dbReference type="Proteomes" id="UP000256337">
    <property type="component" value="Unassembled WGS sequence"/>
</dbReference>
<evidence type="ECO:0000313" key="3">
    <source>
        <dbReference type="Proteomes" id="UP000256337"/>
    </source>
</evidence>
<dbReference type="InterPro" id="IPR008841">
    <property type="entry name" value="Siphovirus-type_tail_N"/>
</dbReference>
<dbReference type="EMBL" id="QKYD01000097">
    <property type="protein sequence ID" value="REI22114.1"/>
    <property type="molecule type" value="Genomic_DNA"/>
</dbReference>
<name>A0AAX1RVG1_9STAP</name>
<dbReference type="AlphaFoldDB" id="A0AAX1RVG1"/>
<evidence type="ECO:0000313" key="2">
    <source>
        <dbReference type="EMBL" id="REI22114.1"/>
    </source>
</evidence>